<comment type="catalytic activity">
    <reaction evidence="11">
        <text>(6R)-5,10-methylene-5,6,7,8-tetrahydrofolate + NADP(+) = (6R)-5,10-methenyltetrahydrofolate + NADPH</text>
        <dbReference type="Rhea" id="RHEA:22812"/>
        <dbReference type="ChEBI" id="CHEBI:15636"/>
        <dbReference type="ChEBI" id="CHEBI:57455"/>
        <dbReference type="ChEBI" id="CHEBI:57783"/>
        <dbReference type="ChEBI" id="CHEBI:58349"/>
        <dbReference type="EC" id="1.5.1.5"/>
    </reaction>
</comment>
<evidence type="ECO:0000256" key="1">
    <source>
        <dbReference type="ARBA" id="ARBA00004777"/>
    </source>
</evidence>
<dbReference type="InterPro" id="IPR020631">
    <property type="entry name" value="THF_DH/CycHdrlase_NAD-bd_dom"/>
</dbReference>
<dbReference type="EC" id="3.5.4.9" evidence="11"/>
<dbReference type="InterPro" id="IPR036291">
    <property type="entry name" value="NAD(P)-bd_dom_sf"/>
</dbReference>
<dbReference type="EC" id="1.5.1.5" evidence="11"/>
<dbReference type="CDD" id="cd01080">
    <property type="entry name" value="NAD_bind_m-THF_DH_Cyclohyd"/>
    <property type="match status" value="1"/>
</dbReference>
<evidence type="ECO:0000256" key="6">
    <source>
        <dbReference type="ARBA" id="ARBA00022857"/>
    </source>
</evidence>
<comment type="caution">
    <text evidence="11">Lacks conserved residue(s) required for the propagation of feature annotation.</text>
</comment>
<comment type="function">
    <text evidence="11">Catalyzes the oxidation of 5,10-methylenetetrahydrofolate to 5,10-methenyltetrahydrofolate and then the hydrolysis of 5,10-methenyltetrahydrofolate to 10-formyltetrahydrofolate.</text>
</comment>
<dbReference type="HAMAP" id="MF_01576">
    <property type="entry name" value="THF_DHG_CYH"/>
    <property type="match status" value="1"/>
</dbReference>
<evidence type="ECO:0000259" key="12">
    <source>
        <dbReference type="Pfam" id="PF00763"/>
    </source>
</evidence>
<organism evidence="14 15">
    <name type="scientific">Dongia soli</name>
    <dbReference type="NCBI Taxonomy" id="600628"/>
    <lineage>
        <taxon>Bacteria</taxon>
        <taxon>Pseudomonadati</taxon>
        <taxon>Pseudomonadota</taxon>
        <taxon>Alphaproteobacteria</taxon>
        <taxon>Rhodospirillales</taxon>
        <taxon>Dongiaceae</taxon>
        <taxon>Dongia</taxon>
    </lineage>
</organism>
<comment type="pathway">
    <text evidence="1 11">One-carbon metabolism; tetrahydrofolate interconversion.</text>
</comment>
<keyword evidence="9 11" id="KW-0486">Methionine biosynthesis</keyword>
<evidence type="ECO:0000313" key="15">
    <source>
        <dbReference type="Proteomes" id="UP001279642"/>
    </source>
</evidence>
<evidence type="ECO:0000256" key="10">
    <source>
        <dbReference type="ARBA" id="ARBA00023268"/>
    </source>
</evidence>
<evidence type="ECO:0000256" key="7">
    <source>
        <dbReference type="ARBA" id="ARBA00023002"/>
    </source>
</evidence>
<comment type="catalytic activity">
    <reaction evidence="11">
        <text>(6R)-5,10-methenyltetrahydrofolate + H2O = (6R)-10-formyltetrahydrofolate + H(+)</text>
        <dbReference type="Rhea" id="RHEA:23700"/>
        <dbReference type="ChEBI" id="CHEBI:15377"/>
        <dbReference type="ChEBI" id="CHEBI:15378"/>
        <dbReference type="ChEBI" id="CHEBI:57455"/>
        <dbReference type="ChEBI" id="CHEBI:195366"/>
        <dbReference type="EC" id="3.5.4.9"/>
    </reaction>
</comment>
<protein>
    <recommendedName>
        <fullName evidence="11">Bifunctional protein FolD</fullName>
    </recommendedName>
    <domain>
        <recommendedName>
            <fullName evidence="11">Methylenetetrahydrofolate dehydrogenase</fullName>
            <ecNumber evidence="11">1.5.1.5</ecNumber>
        </recommendedName>
    </domain>
    <domain>
        <recommendedName>
            <fullName evidence="11">Methenyltetrahydrofolate cyclohydrolase</fullName>
            <ecNumber evidence="11">3.5.4.9</ecNumber>
        </recommendedName>
    </domain>
</protein>
<comment type="subunit">
    <text evidence="11">Homodimer.</text>
</comment>
<evidence type="ECO:0000313" key="14">
    <source>
        <dbReference type="EMBL" id="MDY0882731.1"/>
    </source>
</evidence>
<accession>A0ABU5E9A2</accession>
<evidence type="ECO:0000256" key="9">
    <source>
        <dbReference type="ARBA" id="ARBA00023167"/>
    </source>
</evidence>
<sequence>MVNNQIIDGRKVANGILAELADQVADLKKAGWGPKLNSITIGDVDAVQLYVRNQKRSAEKAGLLFEEHHFPADTTQEQMLAAISAMNADPRVTGIILQRPVPHHLSIKQLQAAIHPLKDVEGMHPASIGNIVYNEVELGPCTAMASVELLKRTGLKLAGMEVVVVGHSEIVGKPIAFLLMSEGATVTVCHHMTRNLSVHSRRADALFVAVGKAGLISGDMVKPGAAVIDIGINQVTLADGTTKVVGDVDYESVLPVCGWITPVPGGVGPVTVSVLLRNAVIGAQRQRKHYERLFGSNPTAAQ</sequence>
<dbReference type="PANTHER" id="PTHR48099">
    <property type="entry name" value="C-1-TETRAHYDROFOLATE SYNTHASE, CYTOPLASMIC-RELATED"/>
    <property type="match status" value="1"/>
</dbReference>
<dbReference type="Gene3D" id="3.40.50.720">
    <property type="entry name" value="NAD(P)-binding Rossmann-like Domain"/>
    <property type="match status" value="1"/>
</dbReference>
<evidence type="ECO:0000256" key="5">
    <source>
        <dbReference type="ARBA" id="ARBA00022801"/>
    </source>
</evidence>
<gene>
    <name evidence="11" type="primary">folD</name>
    <name evidence="14" type="ORF">SMD27_07745</name>
</gene>
<dbReference type="SUPFAM" id="SSF53223">
    <property type="entry name" value="Aminoacid dehydrogenase-like, N-terminal domain"/>
    <property type="match status" value="1"/>
</dbReference>
<feature type="binding site" evidence="11">
    <location>
        <begin position="166"/>
        <end position="168"/>
    </location>
    <ligand>
        <name>NADP(+)</name>
        <dbReference type="ChEBI" id="CHEBI:58349"/>
    </ligand>
</feature>
<name>A0ABU5E9A2_9PROT</name>
<keyword evidence="10 11" id="KW-0511">Multifunctional enzyme</keyword>
<dbReference type="InterPro" id="IPR046346">
    <property type="entry name" value="Aminoacid_DH-like_N_sf"/>
</dbReference>
<dbReference type="PANTHER" id="PTHR48099:SF5">
    <property type="entry name" value="C-1-TETRAHYDROFOLATE SYNTHASE, CYTOPLASMIC"/>
    <property type="match status" value="1"/>
</dbReference>
<feature type="binding site" evidence="11">
    <location>
        <position position="232"/>
    </location>
    <ligand>
        <name>NADP(+)</name>
        <dbReference type="ChEBI" id="CHEBI:58349"/>
    </ligand>
</feature>
<keyword evidence="2 11" id="KW-0554">One-carbon metabolism</keyword>
<keyword evidence="4 11" id="KW-0658">Purine biosynthesis</keyword>
<dbReference type="PRINTS" id="PR00085">
    <property type="entry name" value="THFDHDRGNASE"/>
</dbReference>
<keyword evidence="15" id="KW-1185">Reference proteome</keyword>
<dbReference type="InterPro" id="IPR020630">
    <property type="entry name" value="THF_DH/CycHdrlase_cat_dom"/>
</dbReference>
<dbReference type="SUPFAM" id="SSF51735">
    <property type="entry name" value="NAD(P)-binding Rossmann-fold domains"/>
    <property type="match status" value="1"/>
</dbReference>
<evidence type="ECO:0000256" key="2">
    <source>
        <dbReference type="ARBA" id="ARBA00022563"/>
    </source>
</evidence>
<keyword evidence="6 11" id="KW-0521">NADP</keyword>
<keyword evidence="7 11" id="KW-0560">Oxidoreductase</keyword>
<dbReference type="Proteomes" id="UP001279642">
    <property type="component" value="Unassembled WGS sequence"/>
</dbReference>
<dbReference type="RefSeq" id="WP_320507795.1">
    <property type="nucleotide sequence ID" value="NZ_JAXCLW010000002.1"/>
</dbReference>
<evidence type="ECO:0000256" key="11">
    <source>
        <dbReference type="HAMAP-Rule" id="MF_01576"/>
    </source>
</evidence>
<comment type="similarity">
    <text evidence="11">Belongs to the tetrahydrofolate dehydrogenase/cyclohydrolase family.</text>
</comment>
<feature type="domain" description="Tetrahydrofolate dehydrogenase/cyclohydrolase catalytic" evidence="12">
    <location>
        <begin position="7"/>
        <end position="121"/>
    </location>
</feature>
<keyword evidence="3 11" id="KW-0028">Amino-acid biosynthesis</keyword>
<evidence type="ECO:0000256" key="4">
    <source>
        <dbReference type="ARBA" id="ARBA00022755"/>
    </source>
</evidence>
<feature type="domain" description="Tetrahydrofolate dehydrogenase/cyclohydrolase NAD(P)-binding" evidence="13">
    <location>
        <begin position="140"/>
        <end position="286"/>
    </location>
</feature>
<dbReference type="EMBL" id="JAXCLW010000002">
    <property type="protein sequence ID" value="MDY0882731.1"/>
    <property type="molecule type" value="Genomic_DNA"/>
</dbReference>
<reference evidence="14 15" key="1">
    <citation type="journal article" date="2016" name="Antonie Van Leeuwenhoek">
        <title>Dongia soli sp. nov., isolated from soil from Dokdo, Korea.</title>
        <authorList>
            <person name="Kim D.U."/>
            <person name="Lee H."/>
            <person name="Kim H."/>
            <person name="Kim S.G."/>
            <person name="Ka J.O."/>
        </authorList>
    </citation>
    <scope>NUCLEOTIDE SEQUENCE [LARGE SCALE GENOMIC DNA]</scope>
    <source>
        <strain evidence="14 15">D78</strain>
    </source>
</reference>
<evidence type="ECO:0000259" key="13">
    <source>
        <dbReference type="Pfam" id="PF02882"/>
    </source>
</evidence>
<keyword evidence="5 11" id="KW-0378">Hydrolase</keyword>
<proteinExistence type="inferred from homology"/>
<dbReference type="InterPro" id="IPR000672">
    <property type="entry name" value="THF_DH/CycHdrlase"/>
</dbReference>
<evidence type="ECO:0000256" key="3">
    <source>
        <dbReference type="ARBA" id="ARBA00022605"/>
    </source>
</evidence>
<dbReference type="Gene3D" id="3.40.50.10860">
    <property type="entry name" value="Leucine Dehydrogenase, chain A, domain 1"/>
    <property type="match status" value="1"/>
</dbReference>
<dbReference type="Pfam" id="PF00763">
    <property type="entry name" value="THF_DHG_CYH"/>
    <property type="match status" value="1"/>
</dbReference>
<comment type="caution">
    <text evidence="14">The sequence shown here is derived from an EMBL/GenBank/DDBJ whole genome shotgun (WGS) entry which is preliminary data.</text>
</comment>
<evidence type="ECO:0000256" key="8">
    <source>
        <dbReference type="ARBA" id="ARBA00023102"/>
    </source>
</evidence>
<dbReference type="Pfam" id="PF02882">
    <property type="entry name" value="THF_DHG_CYH_C"/>
    <property type="match status" value="1"/>
</dbReference>
<keyword evidence="8 11" id="KW-0368">Histidine biosynthesis</keyword>